<dbReference type="Pfam" id="PF08295">
    <property type="entry name" value="Sin3_corepress"/>
    <property type="match status" value="1"/>
</dbReference>
<dbReference type="GO" id="GO:0048511">
    <property type="term" value="P:rhythmic process"/>
    <property type="evidence" value="ECO:0007669"/>
    <property type="project" value="UniProtKB-KW"/>
</dbReference>
<dbReference type="FunFam" id="1.20.1160.11:FF:000002">
    <property type="entry name" value="Paired amphipathic helix protein SIN3"/>
    <property type="match status" value="1"/>
</dbReference>
<dbReference type="InterPro" id="IPR039774">
    <property type="entry name" value="Sin3-like"/>
</dbReference>
<dbReference type="GO" id="GO:0003714">
    <property type="term" value="F:transcription corepressor activity"/>
    <property type="evidence" value="ECO:0007669"/>
    <property type="project" value="InterPro"/>
</dbReference>
<dbReference type="FunFam" id="1.20.1160.11:FF:000004">
    <property type="entry name" value="Paired amphipathic helix protein Sin3a"/>
    <property type="match status" value="1"/>
</dbReference>
<dbReference type="Pfam" id="PF02671">
    <property type="entry name" value="PAH"/>
    <property type="match status" value="3"/>
</dbReference>
<keyword evidence="2" id="KW-0678">Repressor</keyword>
<evidence type="ECO:0000256" key="1">
    <source>
        <dbReference type="ARBA" id="ARBA00004604"/>
    </source>
</evidence>
<feature type="region of interest" description="Disordered" evidence="19">
    <location>
        <begin position="1227"/>
        <end position="1422"/>
    </location>
</feature>
<feature type="region of interest" description="Disordered" evidence="19">
    <location>
        <begin position="1497"/>
        <end position="1517"/>
    </location>
</feature>
<evidence type="ECO:0000256" key="9">
    <source>
        <dbReference type="ARBA" id="ARBA00023054"/>
    </source>
</evidence>
<dbReference type="InterPro" id="IPR031693">
    <property type="entry name" value="Sin3_C"/>
</dbReference>
<dbReference type="GO" id="GO:0000122">
    <property type="term" value="P:negative regulation of transcription by RNA polymerase II"/>
    <property type="evidence" value="ECO:0007669"/>
    <property type="project" value="TreeGrafter"/>
</dbReference>
<dbReference type="InterPro" id="IPR013194">
    <property type="entry name" value="HDAC_interact_dom"/>
</dbReference>
<dbReference type="Gene3D" id="1.20.1160.11">
    <property type="entry name" value="Paired amphipathic helix"/>
    <property type="match status" value="3"/>
</dbReference>
<evidence type="ECO:0000256" key="12">
    <source>
        <dbReference type="ARBA" id="ARBA00023242"/>
    </source>
</evidence>
<feature type="compositionally biased region" description="Acidic residues" evidence="19">
    <location>
        <begin position="1388"/>
        <end position="1398"/>
    </location>
</feature>
<keyword evidence="11" id="KW-0804">Transcription</keyword>
<dbReference type="PANTHER" id="PTHR12346">
    <property type="entry name" value="SIN3B-RELATED"/>
    <property type="match status" value="1"/>
</dbReference>
<keyword evidence="8" id="KW-0805">Transcription regulation</keyword>
<dbReference type="GO" id="GO:0070822">
    <property type="term" value="C:Sin3-type complex"/>
    <property type="evidence" value="ECO:0007669"/>
    <property type="project" value="TreeGrafter"/>
</dbReference>
<comment type="subcellular location">
    <subcellularLocation>
        <location evidence="1">Nucleus</location>
        <location evidence="1">Nucleolus</location>
    </subcellularLocation>
</comment>
<comment type="caution">
    <text evidence="21">The sequence shown here is derived from an EMBL/GenBank/DDBJ whole genome shotgun (WGS) entry which is preliminary data.</text>
</comment>
<evidence type="ECO:0000256" key="13">
    <source>
        <dbReference type="ARBA" id="ARBA00056268"/>
    </source>
</evidence>
<feature type="compositionally biased region" description="Basic and acidic residues" evidence="19">
    <location>
        <begin position="1"/>
        <end position="13"/>
    </location>
</feature>
<protein>
    <recommendedName>
        <fullName evidence="15">Paired amphipathic helix protein Sin3a</fullName>
    </recommendedName>
    <alternativeName>
        <fullName evidence="16">Histone deacetylase complex subunit Sin3a</fullName>
    </alternativeName>
    <alternativeName>
        <fullName evidence="17">Transcriptional corepressor Sin3a</fullName>
    </alternativeName>
</protein>
<feature type="compositionally biased region" description="Polar residues" evidence="19">
    <location>
        <begin position="277"/>
        <end position="293"/>
    </location>
</feature>
<feature type="compositionally biased region" description="Low complexity" evidence="19">
    <location>
        <begin position="904"/>
        <end position="916"/>
    </location>
</feature>
<keyword evidence="12 18" id="KW-0539">Nucleus</keyword>
<feature type="compositionally biased region" description="Polar residues" evidence="19">
    <location>
        <begin position="104"/>
        <end position="114"/>
    </location>
</feature>
<dbReference type="SUPFAM" id="SSF47762">
    <property type="entry name" value="PAH2 domain"/>
    <property type="match status" value="3"/>
</dbReference>
<dbReference type="PROSITE" id="PS51477">
    <property type="entry name" value="PAH"/>
    <property type="match status" value="3"/>
</dbReference>
<comment type="subunit">
    <text evidence="14">Interacts with ARID4B, BRMS1L, HCFC1, HDAC1, HDAC2, MXI1, SAP30L, SAP130, SFPQ and TOPORS. Interacts with OGT (via TPRs 1-6); the interaction mediates transcriptional repression in parallel with histone deacetylase. Interacts with BAZ2A, MXD1, MXD3, MXD4, MBD2, DACH1, NCOR1, NR4A2, REST, RLIM, SAP30, SETDB1, SMYD2, and SUDS3. Interacts with PHF12 in a complex composed of HDAC1, PHF12 and SAP30. Interacts with TET1; the interaction recruits SIN3A to gene promoters. The large PER complex involved in the histone deacetylation is composed of at least HDAC1, PER2, SFPQ and SIN3A. Interacts with KLF11. Interacts with PPHLN1. Found in a complex with YY1, GON4L and HDAC1. Interacts (via PAH2) with FOXK1. Interacts with FOXK2. Found in a complex composed of at least SINHCAF, SIN3A, HDAC1, SAP30, RBBP4, OGT and TET1. Interacts with SINHCAF. Interacts with SPHK2.</text>
</comment>
<evidence type="ECO:0000256" key="6">
    <source>
        <dbReference type="ARBA" id="ARBA00022843"/>
    </source>
</evidence>
<dbReference type="SMART" id="SM00761">
    <property type="entry name" value="HDAC_interact"/>
    <property type="match status" value="1"/>
</dbReference>
<feature type="compositionally biased region" description="Gly residues" evidence="19">
    <location>
        <begin position="73"/>
        <end position="86"/>
    </location>
</feature>
<evidence type="ECO:0000256" key="4">
    <source>
        <dbReference type="ARBA" id="ARBA00022553"/>
    </source>
</evidence>
<feature type="region of interest" description="Disordered" evidence="19">
    <location>
        <begin position="1"/>
        <end position="125"/>
    </location>
</feature>
<feature type="compositionally biased region" description="Basic and acidic residues" evidence="19">
    <location>
        <begin position="1277"/>
        <end position="1286"/>
    </location>
</feature>
<feature type="domain" description="Histone deacetylase interacting" evidence="20">
    <location>
        <begin position="590"/>
        <end position="690"/>
    </location>
</feature>
<evidence type="ECO:0000256" key="3">
    <source>
        <dbReference type="ARBA" id="ARBA00022499"/>
    </source>
</evidence>
<gene>
    <name evidence="21" type="ORF">RRG08_046433</name>
</gene>
<dbReference type="GO" id="GO:0005730">
    <property type="term" value="C:nucleolus"/>
    <property type="evidence" value="ECO:0007669"/>
    <property type="project" value="UniProtKB-SubCell"/>
</dbReference>
<keyword evidence="9" id="KW-0175">Coiled coil</keyword>
<keyword evidence="5" id="KW-0677">Repeat</keyword>
<feature type="region of interest" description="Disordered" evidence="19">
    <location>
        <begin position="862"/>
        <end position="968"/>
    </location>
</feature>
<evidence type="ECO:0000256" key="7">
    <source>
        <dbReference type="ARBA" id="ARBA00022990"/>
    </source>
</evidence>
<feature type="compositionally biased region" description="Polar residues" evidence="19">
    <location>
        <begin position="1288"/>
        <end position="1299"/>
    </location>
</feature>
<dbReference type="PANTHER" id="PTHR12346:SF0">
    <property type="entry name" value="SIN3A, ISOFORM G"/>
    <property type="match status" value="1"/>
</dbReference>
<feature type="region of interest" description="Disordered" evidence="19">
    <location>
        <begin position="252"/>
        <end position="325"/>
    </location>
</feature>
<name>A0AAE0Z9G7_9GAST</name>
<keyword evidence="10" id="KW-0090">Biological rhythms</keyword>
<evidence type="ECO:0000256" key="11">
    <source>
        <dbReference type="ARBA" id="ARBA00023163"/>
    </source>
</evidence>
<feature type="region of interest" description="Disordered" evidence="19">
    <location>
        <begin position="431"/>
        <end position="482"/>
    </location>
</feature>
<feature type="compositionally biased region" description="Low complexity" evidence="19">
    <location>
        <begin position="1300"/>
        <end position="1329"/>
    </location>
</feature>
<feature type="compositionally biased region" description="Polar residues" evidence="19">
    <location>
        <begin position="1499"/>
        <end position="1516"/>
    </location>
</feature>
<keyword evidence="7" id="KW-0007">Acetylation</keyword>
<dbReference type="InterPro" id="IPR003822">
    <property type="entry name" value="PAH"/>
</dbReference>
<evidence type="ECO:0000256" key="2">
    <source>
        <dbReference type="ARBA" id="ARBA00022491"/>
    </source>
</evidence>
<dbReference type="InterPro" id="IPR036600">
    <property type="entry name" value="PAH_sf"/>
</dbReference>
<evidence type="ECO:0000256" key="8">
    <source>
        <dbReference type="ARBA" id="ARBA00023015"/>
    </source>
</evidence>
<feature type="region of interest" description="Disordered" evidence="19">
    <location>
        <begin position="1537"/>
        <end position="1562"/>
    </location>
</feature>
<reference evidence="21" key="1">
    <citation type="journal article" date="2023" name="G3 (Bethesda)">
        <title>A reference genome for the long-term kleptoplast-retaining sea slug Elysia crispata morphotype clarki.</title>
        <authorList>
            <person name="Eastman K.E."/>
            <person name="Pendleton A.L."/>
            <person name="Shaikh M.A."/>
            <person name="Suttiyut T."/>
            <person name="Ogas R."/>
            <person name="Tomko P."/>
            <person name="Gavelis G."/>
            <person name="Widhalm J.R."/>
            <person name="Wisecaver J.H."/>
        </authorList>
    </citation>
    <scope>NUCLEOTIDE SEQUENCE</scope>
    <source>
        <strain evidence="21">ECLA1</strain>
    </source>
</reference>
<dbReference type="Proteomes" id="UP001283361">
    <property type="component" value="Unassembled WGS sequence"/>
</dbReference>
<feature type="compositionally biased region" description="Polar residues" evidence="19">
    <location>
        <begin position="1546"/>
        <end position="1562"/>
    </location>
</feature>
<feature type="compositionally biased region" description="Low complexity" evidence="19">
    <location>
        <begin position="452"/>
        <end position="470"/>
    </location>
</feature>
<dbReference type="Pfam" id="PF16879">
    <property type="entry name" value="Sin3a_C"/>
    <property type="match status" value="1"/>
</dbReference>
<evidence type="ECO:0000256" key="16">
    <source>
        <dbReference type="ARBA" id="ARBA00075105"/>
    </source>
</evidence>
<evidence type="ECO:0000256" key="19">
    <source>
        <dbReference type="SAM" id="MobiDB-lite"/>
    </source>
</evidence>
<evidence type="ECO:0000256" key="17">
    <source>
        <dbReference type="ARBA" id="ARBA00081271"/>
    </source>
</evidence>
<feature type="compositionally biased region" description="Basic and acidic residues" evidence="19">
    <location>
        <begin position="894"/>
        <end position="903"/>
    </location>
</feature>
<organism evidence="21 22">
    <name type="scientific">Elysia crispata</name>
    <name type="common">lettuce slug</name>
    <dbReference type="NCBI Taxonomy" id="231223"/>
    <lineage>
        <taxon>Eukaryota</taxon>
        <taxon>Metazoa</taxon>
        <taxon>Spiralia</taxon>
        <taxon>Lophotrochozoa</taxon>
        <taxon>Mollusca</taxon>
        <taxon>Gastropoda</taxon>
        <taxon>Heterobranchia</taxon>
        <taxon>Euthyneura</taxon>
        <taxon>Panpulmonata</taxon>
        <taxon>Sacoglossa</taxon>
        <taxon>Placobranchoidea</taxon>
        <taxon>Plakobranchidae</taxon>
        <taxon>Elysia</taxon>
    </lineage>
</organism>
<evidence type="ECO:0000256" key="14">
    <source>
        <dbReference type="ARBA" id="ARBA00061761"/>
    </source>
</evidence>
<evidence type="ECO:0000256" key="10">
    <source>
        <dbReference type="ARBA" id="ARBA00023108"/>
    </source>
</evidence>
<feature type="compositionally biased region" description="Gly residues" evidence="19">
    <location>
        <begin position="1378"/>
        <end position="1387"/>
    </location>
</feature>
<keyword evidence="6" id="KW-0832">Ubl conjugation</keyword>
<keyword evidence="22" id="KW-1185">Reference proteome</keyword>
<dbReference type="GO" id="GO:0061629">
    <property type="term" value="F:RNA polymerase II-specific DNA-binding transcription factor binding"/>
    <property type="evidence" value="ECO:0007669"/>
    <property type="project" value="UniProtKB-ARBA"/>
</dbReference>
<evidence type="ECO:0000256" key="18">
    <source>
        <dbReference type="PROSITE-ProRule" id="PRU00810"/>
    </source>
</evidence>
<evidence type="ECO:0000313" key="21">
    <source>
        <dbReference type="EMBL" id="KAK3764796.1"/>
    </source>
</evidence>
<feature type="compositionally biased region" description="Acidic residues" evidence="19">
    <location>
        <begin position="1233"/>
        <end position="1245"/>
    </location>
</feature>
<evidence type="ECO:0000256" key="15">
    <source>
        <dbReference type="ARBA" id="ARBA00068512"/>
    </source>
</evidence>
<dbReference type="FunFam" id="1.20.1160.11:FF:000001">
    <property type="entry name" value="Paired amphipathic helix protein Sin3"/>
    <property type="match status" value="1"/>
</dbReference>
<accession>A0AAE0Z9G7</accession>
<evidence type="ECO:0000313" key="22">
    <source>
        <dbReference type="Proteomes" id="UP001283361"/>
    </source>
</evidence>
<dbReference type="EMBL" id="JAWDGP010004397">
    <property type="protein sequence ID" value="KAK3764796.1"/>
    <property type="molecule type" value="Genomic_DNA"/>
</dbReference>
<feature type="compositionally biased region" description="Basic and acidic residues" evidence="19">
    <location>
        <begin position="1246"/>
        <end position="1268"/>
    </location>
</feature>
<feature type="compositionally biased region" description="Acidic residues" evidence="19">
    <location>
        <begin position="868"/>
        <end position="885"/>
    </location>
</feature>
<keyword evidence="4" id="KW-0597">Phosphoprotein</keyword>
<comment type="function">
    <text evidence="13">Acts as a transcriptional repressor. Corepressor for REST. Interacts with MXI1 to repress MYC responsive genes and antagonize MYC oncogenic activities. Also interacts with MXD1-MAX heterodimers to repress transcription by tethering SIN3A to DNA. Acts cooperatively with OGT to repress transcription in parallel with histone deacetylation. Involved in the control of the circadian rhythms. Required for the transcriptional repression of circadian target genes, such as PER1, mediated by the large PER complex through histone deacetylation. Cooperates with FOXK1 to regulate cell cycle progression probably by repressing cell cycle inhibitor genes expression. Required for cortical neuron differentiation and callosal axon elongation.</text>
</comment>
<evidence type="ECO:0000256" key="5">
    <source>
        <dbReference type="ARBA" id="ARBA00022737"/>
    </source>
</evidence>
<keyword evidence="3" id="KW-1017">Isopeptide bond</keyword>
<evidence type="ECO:0000259" key="20">
    <source>
        <dbReference type="SMART" id="SM00761"/>
    </source>
</evidence>
<proteinExistence type="predicted"/>
<sequence length="1562" mass="173680">MQRRIDDPQRRPNDQYAPRLIPTGNPRFGEVSEGPTSLSGPGMTFPISGYQLNQPGAQHHGPVPASLTHAAVGLGGPQGPGGGVAGGPPQSLHTQTGPGHPPNISVNQPMSSAPMSGGGQQQQQQQFQRLKVEDALSYLDQVKLQFGNQPQVYNDFLDIMKEFKSQTIDTPGVINRVSNLFKGHPDLIVGFNTFLPPGYKIEVQCETINVHQPGQQVMSIAALAQSQAVSNVNRQRQNITIWDLASQASSNQKVGPVHHVGLPPSTPSSASDHRSYHQSPRPQPDSTTPSSTGGAPHSQQQHHPHQQQQPQQQQNQNQQQQQGGQPVEFNHAINYVNKIKNRFQGQPDIYKQFLEILHTYQKEQRLNRDGGAVGPTKPLTESEVYQQVANLFKNQDDLLAEFGQFLPDATGGSSYGVASFVSTAESSLGVRNDHSSTVKKPGYASGKTQANKSSSGIKRPSGSTSSSTATFPPPAKKKLPKDFNSLADASKTGSLTEYAFFDKVRKALRHQEVYDNFLRSIILFNQEIVTKPELVTLVSFFLSKFPDLFREFKDLLGVNEQGGGVEAVPHGAAQKERISGELAMEIDFNTCKRYGASYRGIPSKFVPPKCSGRTALCREVLNDTWVSFPTWSEDSSFVTSRKTQYEENIYKCEDERFELDYVIETNFSTIKCLEGVLKKINRMPQDEAAKYRLDNSLGGTSECINRNSIQRIYGDKANDIIEGLKKNPVIAVPLVLRRLKAKDEEWREAQKQFNKLWKEQNEKFYLKSLDHQCANFKQHDIKAIRGKSLLNQIEAIYDERVDIEEAPPQGPMLTFTHEDRTLIEDAGNLIIHHVKRQTGVDKEAKSRIKVLVKHLVPDLFFAPRGELSDDDGDGNDDMDVDEEDNALNGQRTSETSKRAKDKQAGGAATSSSATATGGEGGDEKSKKKGINGVKKEPKEEAGNSEEGEEEKGGEKTEDTGGAADEDDNDRYTLFYCNTQWYIFLRLHQILCARLLKAYSLTQKLIQEEELTKHERKESVAKALRLRTPLEAEVQDYYSYFMDMVRAVLDGNMESSQYEDTMREMYGIDAFQFFTMDKLVQNVVRQVQHLVMDDMPSRLTKLFEEQREAGGGGGRWATRHQRATLEQAYLRQAEIILGDENPFKFLIRSLTANMEIDMLDPPPESSTSVKETMSWSSYLKDLALGSGGISGAGRKKEEFCHCVGNSRPIYLVRNKKRNPNWEDFKLREDASIKEEEEEEDDADDEGGENKEEERTKSKDESADMEVKEEPMEEESDDKDEKAKESKTEGTSTDRTNTAEKSGTSTSTTAPAGGPASSATETSTSTSLPPGKASEQKDAEDQDSSLMQDAATLASLSQGGRPLEEEEDEDDETSGKRRGGTAGGDSDGGLGDDEDDEEKETENPSGKRRKIGSSPDGAARRMHSVDTTSVKFAQNSYHHVFVNKTGLIMFQRNRIARTNACHKRVTQYKYSRMSAWTHRWVTRSVTPHQREECRRWLMGQASESRANRTSPRTINRPDQTPYRPFTRYCLDWVAAAATPSSLSTPSTGNGRSSPQVPSGVTSAN</sequence>
<feature type="compositionally biased region" description="Low complexity" evidence="19">
    <location>
        <begin position="306"/>
        <end position="325"/>
    </location>
</feature>